<dbReference type="InterPro" id="IPR036249">
    <property type="entry name" value="Thioredoxin-like_sf"/>
</dbReference>
<dbReference type="InterPro" id="IPR004480">
    <property type="entry name" value="Monothiol_GRX-rel"/>
</dbReference>
<dbReference type="AlphaFoldDB" id="A7WQF3"/>
<evidence type="ECO:0000313" key="2">
    <source>
        <dbReference type="EMBL" id="ABV22433.1"/>
    </source>
</evidence>
<organism evidence="2">
    <name type="scientific">Oxyrrhis marina</name>
    <name type="common">Dinoflagellate</name>
    <dbReference type="NCBI Taxonomy" id="2969"/>
    <lineage>
        <taxon>Eukaryota</taxon>
        <taxon>Sar</taxon>
        <taxon>Alveolata</taxon>
        <taxon>Dinophyceae</taxon>
        <taxon>Oxyrrhinales</taxon>
        <taxon>Oxyrrhinaceae</taxon>
        <taxon>Oxyrrhis</taxon>
    </lineage>
</organism>
<protein>
    <submittedName>
        <fullName evidence="2">Glutaredoxin-related protein</fullName>
    </submittedName>
</protein>
<dbReference type="SUPFAM" id="SSF52833">
    <property type="entry name" value="Thioredoxin-like"/>
    <property type="match status" value="1"/>
</dbReference>
<dbReference type="PANTHER" id="PTHR10293:SF16">
    <property type="entry name" value="GLUTAREDOXIN-RELATED PROTEIN 5, MITOCHONDRIAL"/>
    <property type="match status" value="1"/>
</dbReference>
<name>A7WQF3_OXYMA</name>
<dbReference type="Gene3D" id="3.40.30.10">
    <property type="entry name" value="Glutaredoxin"/>
    <property type="match status" value="1"/>
</dbReference>
<dbReference type="EMBL" id="EF134319">
    <property type="protein sequence ID" value="ABV22433.1"/>
    <property type="molecule type" value="mRNA"/>
</dbReference>
<keyword evidence="1" id="KW-0676">Redox-active center</keyword>
<accession>A7WQF3</accession>
<proteinExistence type="evidence at transcript level"/>
<dbReference type="PROSITE" id="PS51354">
    <property type="entry name" value="GLUTAREDOXIN_2"/>
    <property type="match status" value="1"/>
</dbReference>
<dbReference type="PANTHER" id="PTHR10293">
    <property type="entry name" value="GLUTAREDOXIN FAMILY MEMBER"/>
    <property type="match status" value="1"/>
</dbReference>
<evidence type="ECO:0000256" key="1">
    <source>
        <dbReference type="ARBA" id="ARBA00023284"/>
    </source>
</evidence>
<reference evidence="2" key="1">
    <citation type="journal article" date="2007" name="Proc. Natl. Acad. Sci. U.S.A.">
        <title>Spliced leader RNA trans-splicing in dinoflagellates.</title>
        <authorList>
            <person name="Zhang H."/>
            <person name="Hou Y."/>
            <person name="Miranda L."/>
            <person name="Campbell D.A."/>
            <person name="Sturm N.R."/>
            <person name="Gaasterland T."/>
            <person name="Lin S."/>
        </authorList>
    </citation>
    <scope>NUCLEOTIDE SEQUENCE</scope>
    <source>
        <strain evidence="2">Om-5p-4</strain>
    </source>
</reference>
<sequence length="166" mass="17614">MFALAQRIAPRRVGLRFSSNSAALLSQTTDVYNSFSAKAAKSYEESKAVVDASLNGDLNNNKVVVFLEGTADAPKSEASLNAVKVLTEAQVAPFLCVDVLQHPAILGFAMSKSNAKRAPFVFVNGSFYGDHEGLVTKHQSGELQKTIGNSARSTGVFAGELPVASY</sequence>